<reference evidence="1" key="1">
    <citation type="submission" date="2019-05" db="EMBL/GenBank/DDBJ databases">
        <title>Isolation, diversity and antifungal activity of Actinobacteria from wheat.</title>
        <authorList>
            <person name="Yu B."/>
        </authorList>
    </citation>
    <scope>NUCLEOTIDE SEQUENCE [LARGE SCALE GENOMIC DNA]</scope>
    <source>
        <strain evidence="1">NEAU-HEGS1-5</strain>
    </source>
</reference>
<proteinExistence type="predicted"/>
<name>A0A5R8Z9B0_9ACTN</name>
<dbReference type="OrthoDB" id="3837960at2"/>
<dbReference type="EMBL" id="VANP01000003">
    <property type="protein sequence ID" value="TLP62114.1"/>
    <property type="molecule type" value="Genomic_DNA"/>
</dbReference>
<dbReference type="AlphaFoldDB" id="A0A5R8Z9B0"/>
<sequence>MLYASAFAGVEQGPEVTYDTYVPLTLTWPRYHRTLEPPAVVLLRGPQGYLELKLDTRSGELLEIVIPSAAATVKTLPDDFRPTSGQNYVPLVRAPEQDAIEVPNLHFKIHGDHLRITLHKQPEESYIGADSVSFGVGAEGLLVSVILQWTPLEREHFLSSCSSVETV</sequence>
<gene>
    <name evidence="1" type="ORF">FED44_09055</name>
</gene>
<keyword evidence="2" id="KW-1185">Reference proteome</keyword>
<accession>A0A5R8Z9B0</accession>
<comment type="caution">
    <text evidence="1">The sequence shown here is derived from an EMBL/GenBank/DDBJ whole genome shotgun (WGS) entry which is preliminary data.</text>
</comment>
<evidence type="ECO:0000313" key="1">
    <source>
        <dbReference type="EMBL" id="TLP62114.1"/>
    </source>
</evidence>
<evidence type="ECO:0000313" key="2">
    <source>
        <dbReference type="Proteomes" id="UP000309033"/>
    </source>
</evidence>
<protein>
    <submittedName>
        <fullName evidence="1">Uncharacterized protein</fullName>
    </submittedName>
</protein>
<dbReference type="Proteomes" id="UP000309033">
    <property type="component" value="Unassembled WGS sequence"/>
</dbReference>
<organism evidence="1 2">
    <name type="scientific">Microbispora triticiradicis</name>
    <dbReference type="NCBI Taxonomy" id="2200763"/>
    <lineage>
        <taxon>Bacteria</taxon>
        <taxon>Bacillati</taxon>
        <taxon>Actinomycetota</taxon>
        <taxon>Actinomycetes</taxon>
        <taxon>Streptosporangiales</taxon>
        <taxon>Streptosporangiaceae</taxon>
        <taxon>Microbispora</taxon>
    </lineage>
</organism>